<protein>
    <submittedName>
        <fullName evidence="2">Uncharacterized protein</fullName>
    </submittedName>
</protein>
<feature type="compositionally biased region" description="Basic and acidic residues" evidence="1">
    <location>
        <begin position="124"/>
        <end position="135"/>
    </location>
</feature>
<dbReference type="Gramene" id="GBG65852">
    <property type="protein sequence ID" value="GBG65852"/>
    <property type="gene ID" value="CBR_g53824"/>
</dbReference>
<feature type="region of interest" description="Disordered" evidence="1">
    <location>
        <begin position="1"/>
        <end position="36"/>
    </location>
</feature>
<feature type="region of interest" description="Disordered" evidence="1">
    <location>
        <begin position="95"/>
        <end position="140"/>
    </location>
</feature>
<dbReference type="AlphaFoldDB" id="A0A388K724"/>
<gene>
    <name evidence="2" type="ORF">CBR_g53824</name>
</gene>
<accession>A0A388K724</accession>
<feature type="compositionally biased region" description="Acidic residues" evidence="1">
    <location>
        <begin position="179"/>
        <end position="192"/>
    </location>
</feature>
<dbReference type="Proteomes" id="UP000265515">
    <property type="component" value="Unassembled WGS sequence"/>
</dbReference>
<evidence type="ECO:0000313" key="3">
    <source>
        <dbReference type="Proteomes" id="UP000265515"/>
    </source>
</evidence>
<comment type="caution">
    <text evidence="2">The sequence shown here is derived from an EMBL/GenBank/DDBJ whole genome shotgun (WGS) entry which is preliminary data.</text>
</comment>
<feature type="compositionally biased region" description="Basic and acidic residues" evidence="1">
    <location>
        <begin position="193"/>
        <end position="204"/>
    </location>
</feature>
<evidence type="ECO:0000256" key="1">
    <source>
        <dbReference type="SAM" id="MobiDB-lite"/>
    </source>
</evidence>
<evidence type="ECO:0000313" key="2">
    <source>
        <dbReference type="EMBL" id="GBG65852.1"/>
    </source>
</evidence>
<dbReference type="EMBL" id="BFEA01000066">
    <property type="protein sequence ID" value="GBG65852.1"/>
    <property type="molecule type" value="Genomic_DNA"/>
</dbReference>
<feature type="compositionally biased region" description="Basic and acidic residues" evidence="1">
    <location>
        <begin position="169"/>
        <end position="178"/>
    </location>
</feature>
<organism evidence="2 3">
    <name type="scientific">Chara braunii</name>
    <name type="common">Braun's stonewort</name>
    <dbReference type="NCBI Taxonomy" id="69332"/>
    <lineage>
        <taxon>Eukaryota</taxon>
        <taxon>Viridiplantae</taxon>
        <taxon>Streptophyta</taxon>
        <taxon>Charophyceae</taxon>
        <taxon>Charales</taxon>
        <taxon>Characeae</taxon>
        <taxon>Chara</taxon>
    </lineage>
</organism>
<proteinExistence type="predicted"/>
<sequence>MEESRRSVDGSSESSKQGAKKGKGKVATKSEDGEQSLKAWLTSNFESYMKKISVKLDSVDKMSKAAEAERAKIAKKVEQLESKCVTSAEGSIEKRKRVMGLNSPAQDRQKSRSRSMIEVSSDEEDKKTGVHEGVPENKPNVNLEDVMKLLSMIVAKVQGGQSGPTMEIVENKKTSANEDKEEDSNDEFEDEEKDKLKLNRDSCTKSDKTEVGIVEYMRQRLDHYMEMNGKKIKSLCLARGVK</sequence>
<keyword evidence="3" id="KW-1185">Reference proteome</keyword>
<name>A0A388K724_CHABU</name>
<feature type="region of interest" description="Disordered" evidence="1">
    <location>
        <begin position="160"/>
        <end position="204"/>
    </location>
</feature>
<reference evidence="2 3" key="1">
    <citation type="journal article" date="2018" name="Cell">
        <title>The Chara Genome: Secondary Complexity and Implications for Plant Terrestrialization.</title>
        <authorList>
            <person name="Nishiyama T."/>
            <person name="Sakayama H."/>
            <person name="Vries J.D."/>
            <person name="Buschmann H."/>
            <person name="Saint-Marcoux D."/>
            <person name="Ullrich K.K."/>
            <person name="Haas F.B."/>
            <person name="Vanderstraeten L."/>
            <person name="Becker D."/>
            <person name="Lang D."/>
            <person name="Vosolsobe S."/>
            <person name="Rombauts S."/>
            <person name="Wilhelmsson P.K.I."/>
            <person name="Janitza P."/>
            <person name="Kern R."/>
            <person name="Heyl A."/>
            <person name="Rumpler F."/>
            <person name="Villalobos L.I.A.C."/>
            <person name="Clay J.M."/>
            <person name="Skokan R."/>
            <person name="Toyoda A."/>
            <person name="Suzuki Y."/>
            <person name="Kagoshima H."/>
            <person name="Schijlen E."/>
            <person name="Tajeshwar N."/>
            <person name="Catarino B."/>
            <person name="Hetherington A.J."/>
            <person name="Saltykova A."/>
            <person name="Bonnot C."/>
            <person name="Breuninger H."/>
            <person name="Symeonidi A."/>
            <person name="Radhakrishnan G.V."/>
            <person name="Van Nieuwerburgh F."/>
            <person name="Deforce D."/>
            <person name="Chang C."/>
            <person name="Karol K.G."/>
            <person name="Hedrich R."/>
            <person name="Ulvskov P."/>
            <person name="Glockner G."/>
            <person name="Delwiche C.F."/>
            <person name="Petrasek J."/>
            <person name="Van de Peer Y."/>
            <person name="Friml J."/>
            <person name="Beilby M."/>
            <person name="Dolan L."/>
            <person name="Kohara Y."/>
            <person name="Sugano S."/>
            <person name="Fujiyama A."/>
            <person name="Delaux P.-M."/>
            <person name="Quint M."/>
            <person name="TheiBen G."/>
            <person name="Hagemann M."/>
            <person name="Harholt J."/>
            <person name="Dunand C."/>
            <person name="Zachgo S."/>
            <person name="Langdale J."/>
            <person name="Maumus F."/>
            <person name="Straeten D.V.D."/>
            <person name="Gould S.B."/>
            <person name="Rensing S.A."/>
        </authorList>
    </citation>
    <scope>NUCLEOTIDE SEQUENCE [LARGE SCALE GENOMIC DNA]</scope>
    <source>
        <strain evidence="2 3">S276</strain>
    </source>
</reference>